<keyword evidence="11" id="KW-1133">Transmembrane helix</keyword>
<evidence type="ECO:0000256" key="6">
    <source>
        <dbReference type="ARBA" id="ARBA00022737"/>
    </source>
</evidence>
<evidence type="ECO:0000313" key="12">
    <source>
        <dbReference type="EMBL" id="RMX57396.1"/>
    </source>
</evidence>
<keyword evidence="5" id="KW-0107">Calcium channel</keyword>
<dbReference type="Proteomes" id="UP000275408">
    <property type="component" value="Unassembled WGS sequence"/>
</dbReference>
<evidence type="ECO:0000256" key="4">
    <source>
        <dbReference type="ARBA" id="ARBA00022568"/>
    </source>
</evidence>
<comment type="subcellular location">
    <subcellularLocation>
        <location evidence="1">Cell membrane</location>
        <topology evidence="1">Multi-pass membrane protein</topology>
    </subcellularLocation>
</comment>
<comment type="caution">
    <text evidence="12">The sequence shown here is derived from an EMBL/GenBank/DDBJ whole genome shotgun (WGS) entry which is preliminary data.</text>
</comment>
<keyword evidence="9" id="KW-0407">Ion channel</keyword>
<feature type="compositionally biased region" description="Basic and acidic residues" evidence="10">
    <location>
        <begin position="12"/>
        <end position="31"/>
    </location>
</feature>
<gene>
    <name evidence="12" type="ORF">pdam_00023481</name>
</gene>
<feature type="region of interest" description="Disordered" evidence="10">
    <location>
        <begin position="1"/>
        <end position="31"/>
    </location>
</feature>
<evidence type="ECO:0000256" key="1">
    <source>
        <dbReference type="ARBA" id="ARBA00004651"/>
    </source>
</evidence>
<sequence length="1489" mass="173298">MWLVFEDSGMSKGEHGLEHAEKDNEPGDQHPEIFDRCRDHQREYLLEDEFDEEFWLKVHNKQNRGLSWNRAMDEVRVERLIQTYKNSGEMDSEDPALVILKQWPGSKKYIDSPEKLPGLEQMINRFLDILLGSELSLGNRYKAFRDEDDKSRKTLLHYATELGFLHVSKTLVRKCPLLLTMTTEAQVIPEKKRAMLPLELALVAEKDDVAEFLIRVMWHERVLSLFTWKPDDMTSPEPSFFSFKAIIENPKMKKTVVAVLDQMMNPHWPYLPKRQENYETEMEREAIEGVWNTVSDDPLNYHFYYHILDGDEGGRPPQIMTSDGHQQMENKYFNWKDKSCLHAIAKSNNKEALQHPVEALQHPVVRMLIKTKWKSYGHLFLSLQVALYCIFLLFMSYSLLHASAKLDPTRYSGALDSLRGVCEVVTLLMVVLYICEEINQIRIGFGDVLMSGFRALSEQYPMAHNYSPFNGLGDVLLSGLRALSEQYPMAENYSTFNWLSVLLMMAYVGTVTVILLNILVAQMITTYSQAKKVARLEYDVDRILQLTRMERFPFLNLRVKYYKEGDWISEMKLAKELLEFSEDRNPWESVEEKLYDISEDPALLMLKKWPVSKQCKDNAEKLPGLEQQINRFLEIMLESDLNSENRYEEFRDVADKTRRTLLHYAAELGFLHVTKTLVTKCPLLLAMKTKDQQKPVKKRAMLPVELAIVEENDNVAAFLIRAMSYERVQSLFFWTPSSITNPKPSFFSFKAIIENPKMKQTVVAVLDQMVNPHWPYLPKRQENYETEEEREAIEGVWKTISDDPLNYHFYYHILDGDEGGRPPKIMASDGHQQTENKYFNQKDKSCLHAIAKSNNKEALQHPVVRMLIKTKWKSYGHLCLSLQAALFCIFLLFMPYSLLEASIRLEPRQYNDALDSLQGFCEVVTLLMAVFYICEEINQIRIGFGDVLLSGLRALSEQYPLAEDYSTFNWLSVLLMMAYMGTVTVILLNILIAKMSTTYTQAKKVARLEYDADRILQLSRYVRSRCACVRANVNKEVEELVYFNVLQRTFSLQNLRVKYYKEGDWINEMKLAKELLEFSEDRNPWESVEEKLNAIRQSQGLSWKIAMDEERVERLIQRCKGSGELIDEDPALVMLKKWPVSKQYRENPERLPGLEQSINRLLEILLRSKFNLGDRYKMFRDEDDKARKTLLHYAAELGFLYVTKTLVKIYPGQLILMTKSQLKPLKKRAMLPVELALEAEKDDVAAYLIRVMRHESVQSLFSWRPGNLTNPQPSCFSFKSIIENAKMQGLKNLISFFPPAQKTVVAVLDQMVNPHWPHLPKRKDSYETEEEREAVEGAWNTIPYDPLNYHFYYHILEGDDGGRPPKILASDEPMWIENKYFNWREKSCLHVIAKSNNKEALQHPAVRMLIKTKWKNYGFWFLSLQAALYVIFLMFLTYSLLHASTKTDPTQYSGVADALRGFCEVVTLLMAAFYEKVSSLPYEFSEGFL</sequence>
<evidence type="ECO:0000256" key="5">
    <source>
        <dbReference type="ARBA" id="ARBA00022673"/>
    </source>
</evidence>
<keyword evidence="6" id="KW-0677">Repeat</keyword>
<keyword evidence="2" id="KW-0813">Transport</keyword>
<dbReference type="EMBL" id="RCHS01000658">
    <property type="protein sequence ID" value="RMX57396.1"/>
    <property type="molecule type" value="Genomic_DNA"/>
</dbReference>
<evidence type="ECO:0000256" key="10">
    <source>
        <dbReference type="SAM" id="MobiDB-lite"/>
    </source>
</evidence>
<evidence type="ECO:0000256" key="2">
    <source>
        <dbReference type="ARBA" id="ARBA00022448"/>
    </source>
</evidence>
<keyword evidence="4" id="KW-0109">Calcium transport</keyword>
<keyword evidence="11" id="KW-0472">Membrane</keyword>
<evidence type="ECO:0000256" key="9">
    <source>
        <dbReference type="ARBA" id="ARBA00023303"/>
    </source>
</evidence>
<evidence type="ECO:0008006" key="14">
    <source>
        <dbReference type="Google" id="ProtNLM"/>
    </source>
</evidence>
<dbReference type="InterPro" id="IPR036770">
    <property type="entry name" value="Ankyrin_rpt-contain_sf"/>
</dbReference>
<dbReference type="GO" id="GO:0098703">
    <property type="term" value="P:calcium ion import across plasma membrane"/>
    <property type="evidence" value="ECO:0007669"/>
    <property type="project" value="TreeGrafter"/>
</dbReference>
<dbReference type="GO" id="GO:0005886">
    <property type="term" value="C:plasma membrane"/>
    <property type="evidence" value="ECO:0007669"/>
    <property type="project" value="UniProtKB-SubCell"/>
</dbReference>
<keyword evidence="3" id="KW-1003">Cell membrane</keyword>
<dbReference type="PANTHER" id="PTHR10582:SF2">
    <property type="entry name" value="INACTIVE"/>
    <property type="match status" value="1"/>
</dbReference>
<dbReference type="InterPro" id="IPR002110">
    <property type="entry name" value="Ankyrin_rpt"/>
</dbReference>
<proteinExistence type="predicted"/>
<feature type="transmembrane region" description="Helical" evidence="11">
    <location>
        <begin position="875"/>
        <end position="896"/>
    </location>
</feature>
<evidence type="ECO:0000256" key="3">
    <source>
        <dbReference type="ARBA" id="ARBA00022475"/>
    </source>
</evidence>
<keyword evidence="8" id="KW-0406">Ion transport</keyword>
<keyword evidence="11" id="KW-0812">Transmembrane</keyword>
<feature type="transmembrane region" description="Helical" evidence="11">
    <location>
        <begin position="498"/>
        <end position="521"/>
    </location>
</feature>
<reference evidence="12 13" key="1">
    <citation type="journal article" date="2018" name="Sci. Rep.">
        <title>Comparative analysis of the Pocillopora damicornis genome highlights role of immune system in coral evolution.</title>
        <authorList>
            <person name="Cunning R."/>
            <person name="Bay R.A."/>
            <person name="Gillette P."/>
            <person name="Baker A.C."/>
            <person name="Traylor-Knowles N."/>
        </authorList>
    </citation>
    <scope>NUCLEOTIDE SEQUENCE [LARGE SCALE GENOMIC DNA]</scope>
    <source>
        <strain evidence="12">RSMAS</strain>
        <tissue evidence="12">Whole animal</tissue>
    </source>
</reference>
<dbReference type="SUPFAM" id="SSF48403">
    <property type="entry name" value="Ankyrin repeat"/>
    <property type="match status" value="1"/>
</dbReference>
<evidence type="ECO:0000256" key="7">
    <source>
        <dbReference type="ARBA" id="ARBA00022837"/>
    </source>
</evidence>
<dbReference type="SMART" id="SM00248">
    <property type="entry name" value="ANK"/>
    <property type="match status" value="5"/>
</dbReference>
<feature type="transmembrane region" description="Helical" evidence="11">
    <location>
        <begin position="376"/>
        <end position="400"/>
    </location>
</feature>
<organism evidence="12 13">
    <name type="scientific">Pocillopora damicornis</name>
    <name type="common">Cauliflower coral</name>
    <name type="synonym">Millepora damicornis</name>
    <dbReference type="NCBI Taxonomy" id="46731"/>
    <lineage>
        <taxon>Eukaryota</taxon>
        <taxon>Metazoa</taxon>
        <taxon>Cnidaria</taxon>
        <taxon>Anthozoa</taxon>
        <taxon>Hexacorallia</taxon>
        <taxon>Scleractinia</taxon>
        <taxon>Astrocoeniina</taxon>
        <taxon>Pocilloporidae</taxon>
        <taxon>Pocillopora</taxon>
    </lineage>
</organism>
<evidence type="ECO:0000313" key="13">
    <source>
        <dbReference type="Proteomes" id="UP000275408"/>
    </source>
</evidence>
<dbReference type="InterPro" id="IPR024862">
    <property type="entry name" value="TRPV"/>
</dbReference>
<name>A0A3M6UUM9_POCDA</name>
<keyword evidence="13" id="KW-1185">Reference proteome</keyword>
<evidence type="ECO:0000256" key="11">
    <source>
        <dbReference type="SAM" id="Phobius"/>
    </source>
</evidence>
<feature type="transmembrane region" description="Helical" evidence="11">
    <location>
        <begin position="1417"/>
        <end position="1438"/>
    </location>
</feature>
<evidence type="ECO:0000256" key="8">
    <source>
        <dbReference type="ARBA" id="ARBA00023065"/>
    </source>
</evidence>
<dbReference type="OrthoDB" id="5980322at2759"/>
<dbReference type="PANTHER" id="PTHR10582">
    <property type="entry name" value="TRANSIENT RECEPTOR POTENTIAL ION CHANNEL PROTEIN"/>
    <property type="match status" value="1"/>
</dbReference>
<accession>A0A3M6UUM9</accession>
<dbReference type="GO" id="GO:0005262">
    <property type="term" value="F:calcium channel activity"/>
    <property type="evidence" value="ECO:0007669"/>
    <property type="project" value="UniProtKB-KW"/>
</dbReference>
<feature type="transmembrane region" description="Helical" evidence="11">
    <location>
        <begin position="968"/>
        <end position="993"/>
    </location>
</feature>
<protein>
    <recommendedName>
        <fullName evidence="14">Ion transport domain-containing protein</fullName>
    </recommendedName>
</protein>
<keyword evidence="7" id="KW-0106">Calcium</keyword>